<feature type="transmembrane region" description="Helical" evidence="9">
    <location>
        <begin position="203"/>
        <end position="222"/>
    </location>
</feature>
<keyword evidence="3" id="KW-0050">Antiport</keyword>
<keyword evidence="4" id="KW-1003">Cell membrane</keyword>
<organism evidence="11 12">
    <name type="scientific">Agromyces indicus</name>
    <dbReference type="NCBI Taxonomy" id="758919"/>
    <lineage>
        <taxon>Bacteria</taxon>
        <taxon>Bacillati</taxon>
        <taxon>Actinomycetota</taxon>
        <taxon>Actinomycetes</taxon>
        <taxon>Micrococcales</taxon>
        <taxon>Microbacteriaceae</taxon>
        <taxon>Agromyces</taxon>
    </lineage>
</organism>
<dbReference type="Proteomes" id="UP001260072">
    <property type="component" value="Unassembled WGS sequence"/>
</dbReference>
<keyword evidence="5 9" id="KW-0812">Transmembrane</keyword>
<keyword evidence="7" id="KW-0406">Ion transport</keyword>
<keyword evidence="12" id="KW-1185">Reference proteome</keyword>
<keyword evidence="2" id="KW-0813">Transport</keyword>
<evidence type="ECO:0000313" key="11">
    <source>
        <dbReference type="EMBL" id="MDR5691076.1"/>
    </source>
</evidence>
<feature type="transmembrane region" description="Helical" evidence="9">
    <location>
        <begin position="286"/>
        <end position="305"/>
    </location>
</feature>
<evidence type="ECO:0000256" key="9">
    <source>
        <dbReference type="SAM" id="Phobius"/>
    </source>
</evidence>
<dbReference type="InterPro" id="IPR038770">
    <property type="entry name" value="Na+/solute_symporter_sf"/>
</dbReference>
<name>A0ABU1FI35_9MICO</name>
<evidence type="ECO:0000259" key="10">
    <source>
        <dbReference type="Pfam" id="PF00999"/>
    </source>
</evidence>
<evidence type="ECO:0000313" key="12">
    <source>
        <dbReference type="Proteomes" id="UP001260072"/>
    </source>
</evidence>
<gene>
    <name evidence="11" type="ORF">RH861_03280</name>
</gene>
<feature type="transmembrane region" description="Helical" evidence="9">
    <location>
        <begin position="376"/>
        <end position="402"/>
    </location>
</feature>
<dbReference type="Pfam" id="PF00999">
    <property type="entry name" value="Na_H_Exchanger"/>
    <property type="match status" value="1"/>
</dbReference>
<dbReference type="Gene3D" id="1.20.1530.20">
    <property type="match status" value="1"/>
</dbReference>
<comment type="caution">
    <text evidence="11">The sequence shown here is derived from an EMBL/GenBank/DDBJ whole genome shotgun (WGS) entry which is preliminary data.</text>
</comment>
<keyword evidence="8 9" id="KW-0472">Membrane</keyword>
<feature type="transmembrane region" description="Helical" evidence="9">
    <location>
        <begin position="123"/>
        <end position="150"/>
    </location>
</feature>
<feature type="domain" description="Cation/H+ exchanger transmembrane" evidence="10">
    <location>
        <begin position="18"/>
        <end position="400"/>
    </location>
</feature>
<feature type="transmembrane region" description="Helical" evidence="9">
    <location>
        <begin position="346"/>
        <end position="364"/>
    </location>
</feature>
<dbReference type="RefSeq" id="WP_310519730.1">
    <property type="nucleotide sequence ID" value="NZ_BAABBS010000004.1"/>
</dbReference>
<feature type="transmembrane region" description="Helical" evidence="9">
    <location>
        <begin position="171"/>
        <end position="191"/>
    </location>
</feature>
<protein>
    <submittedName>
        <fullName evidence="11">Cation:proton antiporter</fullName>
    </submittedName>
</protein>
<evidence type="ECO:0000256" key="2">
    <source>
        <dbReference type="ARBA" id="ARBA00022448"/>
    </source>
</evidence>
<evidence type="ECO:0000256" key="5">
    <source>
        <dbReference type="ARBA" id="ARBA00022692"/>
    </source>
</evidence>
<keyword evidence="6 9" id="KW-1133">Transmembrane helix</keyword>
<reference evidence="12" key="1">
    <citation type="submission" date="2023-07" db="EMBL/GenBank/DDBJ databases">
        <title>Description of three actinobacteria isolated from air of manufacturing shop in a pharmaceutical factory.</title>
        <authorList>
            <person name="Zhang D.-F."/>
        </authorList>
    </citation>
    <scope>NUCLEOTIDE SEQUENCE [LARGE SCALE GENOMIC DNA]</scope>
    <source>
        <strain evidence="12">CCTCC AB 2011122</strain>
    </source>
</reference>
<dbReference type="InterPro" id="IPR006153">
    <property type="entry name" value="Cation/H_exchanger_TM"/>
</dbReference>
<sequence length="417" mass="45228">MGSETNLTLALFGGVVLLLSLFSSAFQRMSLPGPVLALVSGVVIGPFALDLLRIEDLAEDPRMLLEEGARLTLAVGLAGVALRLPHGYWRRNLRWILVIIGLGMPLMLVVATGVLTVATGTPFLLALLIGAIITPTDPVVSTPIVTGSLAEKRIPERVRHNISAESGVNDGLGYLFVMLPVLLFTAPDAAWRDLLGTVLLREVLGGAAFGALAGYLLGKIFTMARRRKLMEESAYLGFLVPLALAVLGVAKLMGTNDLLAVFVAAAVFGQVIPQRDEAQEDKVEDAVNRLFLLPIFVLFGMALPIEEWLALGWSVPLALLAAVLLRRLVTIWSLRPLIRGLHTRPETFFLSWFGPIGVSALFYATMAERLTGDERVFVLVSLAITLSVVVHGLTTAPLSAWLDRRRNRNTHETRPTH</sequence>
<evidence type="ECO:0000256" key="6">
    <source>
        <dbReference type="ARBA" id="ARBA00022989"/>
    </source>
</evidence>
<dbReference type="PANTHER" id="PTHR32507:SF8">
    <property type="entry name" value="CNH1P"/>
    <property type="match status" value="1"/>
</dbReference>
<proteinExistence type="predicted"/>
<evidence type="ECO:0000256" key="8">
    <source>
        <dbReference type="ARBA" id="ARBA00023136"/>
    </source>
</evidence>
<accession>A0ABU1FI35</accession>
<feature type="transmembrane region" description="Helical" evidence="9">
    <location>
        <begin position="258"/>
        <end position="274"/>
    </location>
</feature>
<comment type="subcellular location">
    <subcellularLocation>
        <location evidence="1">Cell membrane</location>
        <topology evidence="1">Multi-pass membrane protein</topology>
    </subcellularLocation>
</comment>
<evidence type="ECO:0000256" key="4">
    <source>
        <dbReference type="ARBA" id="ARBA00022475"/>
    </source>
</evidence>
<feature type="transmembrane region" description="Helical" evidence="9">
    <location>
        <begin position="311"/>
        <end position="334"/>
    </location>
</feature>
<evidence type="ECO:0000256" key="1">
    <source>
        <dbReference type="ARBA" id="ARBA00004651"/>
    </source>
</evidence>
<evidence type="ECO:0000256" key="3">
    <source>
        <dbReference type="ARBA" id="ARBA00022449"/>
    </source>
</evidence>
<dbReference type="EMBL" id="JAVKGS010000001">
    <property type="protein sequence ID" value="MDR5691076.1"/>
    <property type="molecule type" value="Genomic_DNA"/>
</dbReference>
<feature type="transmembrane region" description="Helical" evidence="9">
    <location>
        <begin position="234"/>
        <end position="252"/>
    </location>
</feature>
<evidence type="ECO:0000256" key="7">
    <source>
        <dbReference type="ARBA" id="ARBA00023065"/>
    </source>
</evidence>
<dbReference type="PANTHER" id="PTHR32507">
    <property type="entry name" value="NA(+)/H(+) ANTIPORTER 1"/>
    <property type="match status" value="1"/>
</dbReference>
<feature type="transmembrane region" description="Helical" evidence="9">
    <location>
        <begin position="96"/>
        <end position="117"/>
    </location>
</feature>